<keyword evidence="10" id="KW-1185">Reference proteome</keyword>
<evidence type="ECO:0000259" key="8">
    <source>
        <dbReference type="PROSITE" id="PS51737"/>
    </source>
</evidence>
<keyword evidence="2" id="KW-0238">DNA-binding</keyword>
<evidence type="ECO:0000256" key="1">
    <source>
        <dbReference type="ARBA" id="ARBA00022908"/>
    </source>
</evidence>
<organism evidence="9 10">
    <name type="scientific">Desulfocucumis palustris</name>
    <dbReference type="NCBI Taxonomy" id="1898651"/>
    <lineage>
        <taxon>Bacteria</taxon>
        <taxon>Bacillati</taxon>
        <taxon>Bacillota</taxon>
        <taxon>Clostridia</taxon>
        <taxon>Eubacteriales</taxon>
        <taxon>Desulfocucumaceae</taxon>
        <taxon>Desulfocucumis</taxon>
    </lineage>
</organism>
<evidence type="ECO:0000256" key="2">
    <source>
        <dbReference type="ARBA" id="ARBA00023125"/>
    </source>
</evidence>
<dbReference type="InterPro" id="IPR038109">
    <property type="entry name" value="DNA_bind_recomb_sf"/>
</dbReference>
<dbReference type="Gene3D" id="3.90.1750.20">
    <property type="entry name" value="Putative Large Serine Recombinase, Chain B, Domain 2"/>
    <property type="match status" value="1"/>
</dbReference>
<dbReference type="OrthoDB" id="1094757at2"/>
<feature type="domain" description="Recombinase" evidence="8">
    <location>
        <begin position="162"/>
        <end position="293"/>
    </location>
</feature>
<accession>A0A2L2XG75</accession>
<dbReference type="GO" id="GO:0000150">
    <property type="term" value="F:DNA strand exchange activity"/>
    <property type="evidence" value="ECO:0007669"/>
    <property type="project" value="InterPro"/>
</dbReference>
<dbReference type="AlphaFoldDB" id="A0A2L2XG75"/>
<evidence type="ECO:0000256" key="6">
    <source>
        <dbReference type="SAM" id="Coils"/>
    </source>
</evidence>
<gene>
    <name evidence="9" type="ORF">DCCM_1988</name>
</gene>
<dbReference type="PANTHER" id="PTHR30461:SF23">
    <property type="entry name" value="DNA RECOMBINASE-RELATED"/>
    <property type="match status" value="1"/>
</dbReference>
<evidence type="ECO:0000313" key="9">
    <source>
        <dbReference type="EMBL" id="GBF32891.1"/>
    </source>
</evidence>
<evidence type="ECO:0000256" key="4">
    <source>
        <dbReference type="PIRSR" id="PIRSR606118-50"/>
    </source>
</evidence>
<evidence type="ECO:0000313" key="10">
    <source>
        <dbReference type="Proteomes" id="UP000239549"/>
    </source>
</evidence>
<evidence type="ECO:0000256" key="5">
    <source>
        <dbReference type="PROSITE-ProRule" id="PRU10137"/>
    </source>
</evidence>
<dbReference type="InterPro" id="IPR006119">
    <property type="entry name" value="Resolv_N"/>
</dbReference>
<keyword evidence="6" id="KW-0175">Coiled coil</keyword>
<name>A0A2L2XG75_9FIRM</name>
<dbReference type="SUPFAM" id="SSF53041">
    <property type="entry name" value="Resolvase-like"/>
    <property type="match status" value="1"/>
</dbReference>
<dbReference type="PROSITE" id="PS51736">
    <property type="entry name" value="RECOMBINASES_3"/>
    <property type="match status" value="1"/>
</dbReference>
<dbReference type="Pfam" id="PF13408">
    <property type="entry name" value="Zn_ribbon_recom"/>
    <property type="match status" value="1"/>
</dbReference>
<dbReference type="GO" id="GO:0015074">
    <property type="term" value="P:DNA integration"/>
    <property type="evidence" value="ECO:0007669"/>
    <property type="project" value="UniProtKB-KW"/>
</dbReference>
<evidence type="ECO:0000256" key="3">
    <source>
        <dbReference type="ARBA" id="ARBA00023172"/>
    </source>
</evidence>
<dbReference type="PROSITE" id="PS51737">
    <property type="entry name" value="RECOMBINASE_DNA_BIND"/>
    <property type="match status" value="1"/>
</dbReference>
<feature type="active site" description="O-(5'-phospho-DNA)-serine intermediate" evidence="4 5">
    <location>
        <position position="13"/>
    </location>
</feature>
<evidence type="ECO:0000259" key="7">
    <source>
        <dbReference type="PROSITE" id="PS51736"/>
    </source>
</evidence>
<reference evidence="10" key="1">
    <citation type="submission" date="2018-02" db="EMBL/GenBank/DDBJ databases">
        <title>Genome sequence of Desulfocucumis palustris strain NAW-5.</title>
        <authorList>
            <person name="Watanabe M."/>
            <person name="Kojima H."/>
            <person name="Fukui M."/>
        </authorList>
    </citation>
    <scope>NUCLEOTIDE SEQUENCE [LARGE SCALE GENOMIC DNA]</scope>
    <source>
        <strain evidence="10">NAW-5</strain>
    </source>
</reference>
<dbReference type="SMART" id="SM00857">
    <property type="entry name" value="Resolvase"/>
    <property type="match status" value="1"/>
</dbReference>
<keyword evidence="1" id="KW-0229">DNA integration</keyword>
<feature type="coiled-coil region" evidence="6">
    <location>
        <begin position="399"/>
        <end position="452"/>
    </location>
</feature>
<dbReference type="InterPro" id="IPR036162">
    <property type="entry name" value="Resolvase-like_N_sf"/>
</dbReference>
<dbReference type="EMBL" id="BFAV01000065">
    <property type="protein sequence ID" value="GBF32891.1"/>
    <property type="molecule type" value="Genomic_DNA"/>
</dbReference>
<dbReference type="InterPro" id="IPR050639">
    <property type="entry name" value="SSR_resolvase"/>
</dbReference>
<sequence>MEQTRAVAYARVSSKEQAEKELSIPAQLKAIRKYCQDKNYKLVAEYLDEGKSAKTADRPAFQKMIALAKKQNRHFDVIIVHKFDRFSRSREDHVVYKALLKKVGVHVYSVTEQTDSETPHGFLLEGMLEVISEFYNMNLASETRKGMVENAKRGYHNGGSPPYGYRVGKIQDSRGNLKSVWVLGPEEEVSTVRRIFDLYVRQNRGYKSIVNILNSENTPSPTGKTWSFSTIWTILHNDVYIGRRTWNKHDYVNFGKKKKPQKEWIVVADAHPPIIDRDTFNAVAAKGQERSPLGGAYQPTGPSLYILRGMLKCPMCGVNMVTGANSRKNRGHTRYYHCGTYHRKGSKACKRNSVIKYKIEAAVLNCLTREFSLLSFPGSIEDEIRRYMDYQNREITFQLARIDDDIKHLNRRIEIARKEKTSYGTKYVAQYIKEMEGEIEKLTRERSEVDELKTSSNLTDEQLQYIRDRLKDFAQRIKIEPTDIQHSLLKLYINSIVYDQFSDNYKMAYHIGIPKESSAGSLIVLEKTMYFTLD</sequence>
<dbReference type="InterPro" id="IPR006118">
    <property type="entry name" value="Recombinase_CS"/>
</dbReference>
<dbReference type="RefSeq" id="WP_104371359.1">
    <property type="nucleotide sequence ID" value="NZ_BFAV01000065.1"/>
</dbReference>
<protein>
    <submittedName>
        <fullName evidence="9">Resolvase domain protein</fullName>
    </submittedName>
</protein>
<dbReference type="InterPro" id="IPR025827">
    <property type="entry name" value="Zn_ribbon_recom_dom"/>
</dbReference>
<dbReference type="PANTHER" id="PTHR30461">
    <property type="entry name" value="DNA-INVERTASE FROM LAMBDOID PROPHAGE"/>
    <property type="match status" value="1"/>
</dbReference>
<dbReference type="CDD" id="cd00338">
    <property type="entry name" value="Ser_Recombinase"/>
    <property type="match status" value="1"/>
</dbReference>
<dbReference type="Gene3D" id="3.40.50.1390">
    <property type="entry name" value="Resolvase, N-terminal catalytic domain"/>
    <property type="match status" value="1"/>
</dbReference>
<proteinExistence type="predicted"/>
<dbReference type="GO" id="GO:0003677">
    <property type="term" value="F:DNA binding"/>
    <property type="evidence" value="ECO:0007669"/>
    <property type="project" value="UniProtKB-KW"/>
</dbReference>
<dbReference type="PROSITE" id="PS00397">
    <property type="entry name" value="RECOMBINASES_1"/>
    <property type="match status" value="1"/>
</dbReference>
<dbReference type="Pfam" id="PF00239">
    <property type="entry name" value="Resolvase"/>
    <property type="match status" value="1"/>
</dbReference>
<comment type="caution">
    <text evidence="9">The sequence shown here is derived from an EMBL/GenBank/DDBJ whole genome shotgun (WGS) entry which is preliminary data.</text>
</comment>
<dbReference type="InterPro" id="IPR011109">
    <property type="entry name" value="DNA_bind_recombinase_dom"/>
</dbReference>
<feature type="domain" description="Resolvase/invertase-type recombinase catalytic" evidence="7">
    <location>
        <begin position="5"/>
        <end position="154"/>
    </location>
</feature>
<dbReference type="Proteomes" id="UP000239549">
    <property type="component" value="Unassembled WGS sequence"/>
</dbReference>
<dbReference type="Pfam" id="PF07508">
    <property type="entry name" value="Recombinase"/>
    <property type="match status" value="1"/>
</dbReference>
<keyword evidence="3" id="KW-0233">DNA recombination</keyword>